<sequence length="272" mass="31320">MSVIISSEIVKYDRLIPRTVEPEREDEDVEALVPWVFQNASFATEHCILDWPREESDFRDFFSYYCSYAADLDEQNRAGVTSVLKASEVITLPRRSWKAPQRDHFRHLIRSQSTMLKLLMNTVYLSIKDSIEQGPRVSFHKAEPRQKYVIGGKRYATQIEGAVTVDLQEEPVPILSFTGASSVHHNDYRWPHLVNYYLTCLVVRRTDLVRIPCRNFQCYVGAACQKCFCTGPQRRLQGPGGLCGWFSWASSSHFPWAFSSRYNISSALQGMF</sequence>
<keyword evidence="2" id="KW-1185">Reference proteome</keyword>
<dbReference type="GeneID" id="37119049"/>
<dbReference type="EMBL" id="MSFK01000002">
    <property type="protein sequence ID" value="PWY95616.1"/>
    <property type="molecule type" value="Genomic_DNA"/>
</dbReference>
<dbReference type="RefSeq" id="XP_025472377.1">
    <property type="nucleotide sequence ID" value="XM_025616906.1"/>
</dbReference>
<evidence type="ECO:0000313" key="1">
    <source>
        <dbReference type="EMBL" id="PWY95616.1"/>
    </source>
</evidence>
<gene>
    <name evidence="1" type="ORF">BO94DRAFT_620026</name>
</gene>
<reference evidence="1 2" key="1">
    <citation type="submission" date="2016-12" db="EMBL/GenBank/DDBJ databases">
        <title>The genomes of Aspergillus section Nigri reveals drivers in fungal speciation.</title>
        <authorList>
            <consortium name="DOE Joint Genome Institute"/>
            <person name="Vesth T.C."/>
            <person name="Nybo J."/>
            <person name="Theobald S."/>
            <person name="Brandl J."/>
            <person name="Frisvad J.C."/>
            <person name="Nielsen K.F."/>
            <person name="Lyhne E.K."/>
            <person name="Kogle M.E."/>
            <person name="Kuo A."/>
            <person name="Riley R."/>
            <person name="Clum A."/>
            <person name="Nolan M."/>
            <person name="Lipzen A."/>
            <person name="Salamov A."/>
            <person name="Henrissat B."/>
            <person name="Wiebenga A."/>
            <person name="De Vries R.P."/>
            <person name="Grigoriev I.V."/>
            <person name="Mortensen U.H."/>
            <person name="Andersen M.R."/>
            <person name="Baker S.E."/>
        </authorList>
    </citation>
    <scope>NUCLEOTIDE SEQUENCE [LARGE SCALE GENOMIC DNA]</scope>
    <source>
        <strain evidence="1 2">CBS 115572</strain>
    </source>
</reference>
<dbReference type="OrthoDB" id="4486482at2759"/>
<accession>A0A317XAK0</accession>
<protein>
    <submittedName>
        <fullName evidence="1">Uncharacterized protein</fullName>
    </submittedName>
</protein>
<dbReference type="Proteomes" id="UP000246702">
    <property type="component" value="Unassembled WGS sequence"/>
</dbReference>
<dbReference type="AlphaFoldDB" id="A0A317XAK0"/>
<proteinExistence type="predicted"/>
<comment type="caution">
    <text evidence="1">The sequence shown here is derived from an EMBL/GenBank/DDBJ whole genome shotgun (WGS) entry which is preliminary data.</text>
</comment>
<evidence type="ECO:0000313" key="2">
    <source>
        <dbReference type="Proteomes" id="UP000246702"/>
    </source>
</evidence>
<organism evidence="1 2">
    <name type="scientific">Aspergillus sclerotioniger CBS 115572</name>
    <dbReference type="NCBI Taxonomy" id="1450535"/>
    <lineage>
        <taxon>Eukaryota</taxon>
        <taxon>Fungi</taxon>
        <taxon>Dikarya</taxon>
        <taxon>Ascomycota</taxon>
        <taxon>Pezizomycotina</taxon>
        <taxon>Eurotiomycetes</taxon>
        <taxon>Eurotiomycetidae</taxon>
        <taxon>Eurotiales</taxon>
        <taxon>Aspergillaceae</taxon>
        <taxon>Aspergillus</taxon>
        <taxon>Aspergillus subgen. Circumdati</taxon>
    </lineage>
</organism>
<name>A0A317XAK0_9EURO</name>